<proteinExistence type="predicted"/>
<dbReference type="Proteomes" id="UP001346869">
    <property type="component" value="Unassembled WGS sequence"/>
</dbReference>
<feature type="compositionally biased region" description="Acidic residues" evidence="1">
    <location>
        <begin position="7"/>
        <end position="23"/>
    </location>
</feature>
<name>A0AAN7X0M4_ELEMC</name>
<accession>A0AAN7X0M4</accession>
<reference evidence="2 3" key="1">
    <citation type="journal article" date="2023" name="Genes (Basel)">
        <title>Chromosome-Level Genome Assembly and Circadian Gene Repertoire of the Patagonia Blennie Eleginops maclovinus-The Closest Ancestral Proxy of Antarctic Cryonotothenioids.</title>
        <authorList>
            <person name="Cheng C.C."/>
            <person name="Rivera-Colon A.G."/>
            <person name="Minhas B.F."/>
            <person name="Wilson L."/>
            <person name="Rayamajhi N."/>
            <person name="Vargas-Chacoff L."/>
            <person name="Catchen J.M."/>
        </authorList>
    </citation>
    <scope>NUCLEOTIDE SEQUENCE [LARGE SCALE GENOMIC DNA]</scope>
    <source>
        <strain evidence="2">JMC-PN-2008</strain>
    </source>
</reference>
<feature type="region of interest" description="Disordered" evidence="1">
    <location>
        <begin position="1"/>
        <end position="33"/>
    </location>
</feature>
<reference evidence="2 3" key="2">
    <citation type="journal article" date="2023" name="Mol. Biol. Evol.">
        <title>Genomics of Secondarily Temperate Adaptation in the Only Non-Antarctic Icefish.</title>
        <authorList>
            <person name="Rivera-Colon A.G."/>
            <person name="Rayamajhi N."/>
            <person name="Minhas B.F."/>
            <person name="Madrigal G."/>
            <person name="Bilyk K.T."/>
            <person name="Yoon V."/>
            <person name="Hune M."/>
            <person name="Gregory S."/>
            <person name="Cheng C.H.C."/>
            <person name="Catchen J.M."/>
        </authorList>
    </citation>
    <scope>NUCLEOTIDE SEQUENCE [LARGE SCALE GENOMIC DNA]</scope>
    <source>
        <strain evidence="2">JMC-PN-2008</strain>
    </source>
</reference>
<evidence type="ECO:0000256" key="1">
    <source>
        <dbReference type="SAM" id="MobiDB-lite"/>
    </source>
</evidence>
<organism evidence="2 3">
    <name type="scientific">Eleginops maclovinus</name>
    <name type="common">Patagonian blennie</name>
    <name type="synonym">Eleginus maclovinus</name>
    <dbReference type="NCBI Taxonomy" id="56733"/>
    <lineage>
        <taxon>Eukaryota</taxon>
        <taxon>Metazoa</taxon>
        <taxon>Chordata</taxon>
        <taxon>Craniata</taxon>
        <taxon>Vertebrata</taxon>
        <taxon>Euteleostomi</taxon>
        <taxon>Actinopterygii</taxon>
        <taxon>Neopterygii</taxon>
        <taxon>Teleostei</taxon>
        <taxon>Neoteleostei</taxon>
        <taxon>Acanthomorphata</taxon>
        <taxon>Eupercaria</taxon>
        <taxon>Perciformes</taxon>
        <taxon>Notothenioidei</taxon>
        <taxon>Eleginopidae</taxon>
        <taxon>Eleginops</taxon>
    </lineage>
</organism>
<protein>
    <submittedName>
        <fullName evidence="2">Uncharacterized protein</fullName>
    </submittedName>
</protein>
<gene>
    <name evidence="2" type="ORF">PBY51_023549</name>
</gene>
<comment type="caution">
    <text evidence="2">The sequence shown here is derived from an EMBL/GenBank/DDBJ whole genome shotgun (WGS) entry which is preliminary data.</text>
</comment>
<evidence type="ECO:0000313" key="2">
    <source>
        <dbReference type="EMBL" id="KAK5852045.1"/>
    </source>
</evidence>
<sequence>MDREGGREEEEEEEEEKEEEEEGREPPLVPELEVGRDGHECFGARWLECEICKPCSASCDLFLAPAGVPACVQGNRRLSGTGGLEEWAGTGATKCL</sequence>
<keyword evidence="3" id="KW-1185">Reference proteome</keyword>
<dbReference type="EMBL" id="JAUZQC010000021">
    <property type="protein sequence ID" value="KAK5852045.1"/>
    <property type="molecule type" value="Genomic_DNA"/>
</dbReference>
<evidence type="ECO:0000313" key="3">
    <source>
        <dbReference type="Proteomes" id="UP001346869"/>
    </source>
</evidence>
<dbReference type="AlphaFoldDB" id="A0AAN7X0M4"/>